<accession>A0A919RD60</accession>
<feature type="region of interest" description="Disordered" evidence="1">
    <location>
        <begin position="98"/>
        <end position="117"/>
    </location>
</feature>
<reference evidence="3" key="1">
    <citation type="submission" date="2021-01" db="EMBL/GenBank/DDBJ databases">
        <title>Whole genome shotgun sequence of Sinosporangium siamense NBRC 109515.</title>
        <authorList>
            <person name="Komaki H."/>
            <person name="Tamura T."/>
        </authorList>
    </citation>
    <scope>NUCLEOTIDE SEQUENCE</scope>
    <source>
        <strain evidence="3">NBRC 109515</strain>
    </source>
</reference>
<comment type="caution">
    <text evidence="3">The sequence shown here is derived from an EMBL/GenBank/DDBJ whole genome shotgun (WGS) entry which is preliminary data.</text>
</comment>
<dbReference type="Proteomes" id="UP000606172">
    <property type="component" value="Unassembled WGS sequence"/>
</dbReference>
<keyword evidence="4" id="KW-1185">Reference proteome</keyword>
<evidence type="ECO:0000256" key="1">
    <source>
        <dbReference type="SAM" id="MobiDB-lite"/>
    </source>
</evidence>
<dbReference type="AlphaFoldDB" id="A0A919RD60"/>
<feature type="domain" description="C2H2-type" evidence="2">
    <location>
        <begin position="336"/>
        <end position="358"/>
    </location>
</feature>
<dbReference type="InterPro" id="IPR013087">
    <property type="entry name" value="Znf_C2H2_type"/>
</dbReference>
<feature type="compositionally biased region" description="Basic and acidic residues" evidence="1">
    <location>
        <begin position="99"/>
        <end position="108"/>
    </location>
</feature>
<feature type="region of interest" description="Disordered" evidence="1">
    <location>
        <begin position="219"/>
        <end position="280"/>
    </location>
</feature>
<evidence type="ECO:0000313" key="3">
    <source>
        <dbReference type="EMBL" id="GII90575.1"/>
    </source>
</evidence>
<dbReference type="RefSeq" id="WP_204021070.1">
    <property type="nucleotide sequence ID" value="NZ_BOOW01000006.1"/>
</dbReference>
<proteinExistence type="predicted"/>
<sequence length="405" mass="41925">MTSNAVLLDLLDRAASARSRPARALALLALAEDRMTDDDTFDAVHTSATYGTHSGGARSIVHDGAPEVAGEAVSTPGTDDLGGHASVPPVEQEVLPGRAGEHPAHARADGPAPAGPAHMPLGAANALLLDLYEQVVGPHITCLADCPTCAAQLQLAFTTADVRGSQPPPLAGPHSVTAGSRRATFRLPTWADLAALADTPGSDGANLLARCVLRVDVTTPASADPTPAPSEPVDTAKAAAEAGVPASGETGADLPTSPDPDAHIPEAALAPPAEPSGQAEAYGEAVIEVEEYGEAVTQADETDEAGIETTVPPSLARAVAEEMERADPMAETRVAVTCDQCGESFEGRFDLVEHLWSHLAMFRVRLLAEVHEIASAYGWSEADILAIPQTRRQSYIDLIRAGVAR</sequence>
<name>A0A919RD60_9ACTN</name>
<evidence type="ECO:0000313" key="4">
    <source>
        <dbReference type="Proteomes" id="UP000606172"/>
    </source>
</evidence>
<protein>
    <recommendedName>
        <fullName evidence="2">C2H2-type domain-containing protein</fullName>
    </recommendedName>
</protein>
<dbReference type="PROSITE" id="PS50157">
    <property type="entry name" value="ZINC_FINGER_C2H2_2"/>
    <property type="match status" value="1"/>
</dbReference>
<gene>
    <name evidence="3" type="ORF">Ssi02_08060</name>
</gene>
<dbReference type="EMBL" id="BOOW01000006">
    <property type="protein sequence ID" value="GII90575.1"/>
    <property type="molecule type" value="Genomic_DNA"/>
</dbReference>
<dbReference type="PROSITE" id="PS00028">
    <property type="entry name" value="ZINC_FINGER_C2H2_1"/>
    <property type="match status" value="1"/>
</dbReference>
<evidence type="ECO:0000259" key="2">
    <source>
        <dbReference type="PROSITE" id="PS50157"/>
    </source>
</evidence>
<organism evidence="3 4">
    <name type="scientific">Sinosporangium siamense</name>
    <dbReference type="NCBI Taxonomy" id="1367973"/>
    <lineage>
        <taxon>Bacteria</taxon>
        <taxon>Bacillati</taxon>
        <taxon>Actinomycetota</taxon>
        <taxon>Actinomycetes</taxon>
        <taxon>Streptosporangiales</taxon>
        <taxon>Streptosporangiaceae</taxon>
        <taxon>Sinosporangium</taxon>
    </lineage>
</organism>